<proteinExistence type="predicted"/>
<dbReference type="InterPro" id="IPR040836">
    <property type="entry name" value="SAVED"/>
</dbReference>
<dbReference type="RefSeq" id="WP_194929598.1">
    <property type="nucleotide sequence ID" value="NZ_JADLZT010000002.1"/>
</dbReference>
<accession>A0ABS0B7J7</accession>
<gene>
    <name evidence="4" type="ORF">IU514_02950</name>
</gene>
<name>A0ABS0B7J7_9GAMM</name>
<dbReference type="Pfam" id="PF13391">
    <property type="entry name" value="HNH_2"/>
    <property type="match status" value="1"/>
</dbReference>
<protein>
    <submittedName>
        <fullName evidence="4">SAVED domain-containing protein</fullName>
    </submittedName>
</protein>
<keyword evidence="5" id="KW-1185">Reference proteome</keyword>
<evidence type="ECO:0000313" key="4">
    <source>
        <dbReference type="EMBL" id="MBF6022979.1"/>
    </source>
</evidence>
<reference evidence="4 5" key="1">
    <citation type="submission" date="2020-11" db="EMBL/GenBank/DDBJ databases">
        <title>Draft Genome Sequence and Secondary Metabolite Biosynthetic Potential of the Lysobacter niastensis Type strain DSM 18481.</title>
        <authorList>
            <person name="Turrini P."/>
            <person name="Artuso I."/>
            <person name="Tescari M."/>
            <person name="Lugli G.A."/>
            <person name="Frangipani E."/>
            <person name="Ventura M."/>
            <person name="Visca P."/>
        </authorList>
    </citation>
    <scope>NUCLEOTIDE SEQUENCE [LARGE SCALE GENOMIC DNA]</scope>
    <source>
        <strain evidence="4 5">DSM 18481</strain>
    </source>
</reference>
<dbReference type="Pfam" id="PF18145">
    <property type="entry name" value="SAVED"/>
    <property type="match status" value="1"/>
</dbReference>
<feature type="compositionally biased region" description="Low complexity" evidence="1">
    <location>
        <begin position="7"/>
        <end position="21"/>
    </location>
</feature>
<evidence type="ECO:0000259" key="3">
    <source>
        <dbReference type="Pfam" id="PF18145"/>
    </source>
</evidence>
<evidence type="ECO:0000313" key="5">
    <source>
        <dbReference type="Proteomes" id="UP001429984"/>
    </source>
</evidence>
<evidence type="ECO:0000256" key="1">
    <source>
        <dbReference type="SAM" id="MobiDB-lite"/>
    </source>
</evidence>
<comment type="caution">
    <text evidence="4">The sequence shown here is derived from an EMBL/GenBank/DDBJ whole genome shotgun (WGS) entry which is preliminary data.</text>
</comment>
<dbReference type="Proteomes" id="UP001429984">
    <property type="component" value="Unassembled WGS sequence"/>
</dbReference>
<dbReference type="InterPro" id="IPR003615">
    <property type="entry name" value="HNH_nuc"/>
</dbReference>
<feature type="region of interest" description="Disordered" evidence="1">
    <location>
        <begin position="1"/>
        <end position="40"/>
    </location>
</feature>
<feature type="domain" description="HNH nuclease" evidence="2">
    <location>
        <begin position="56"/>
        <end position="123"/>
    </location>
</feature>
<organism evidence="4 5">
    <name type="scientific">Lysobacter niastensis</name>
    <dbReference type="NCBI Taxonomy" id="380629"/>
    <lineage>
        <taxon>Bacteria</taxon>
        <taxon>Pseudomonadati</taxon>
        <taxon>Pseudomonadota</taxon>
        <taxon>Gammaproteobacteria</taxon>
        <taxon>Lysobacterales</taxon>
        <taxon>Lysobacteraceae</taxon>
        <taxon>Lysobacter</taxon>
    </lineage>
</organism>
<feature type="domain" description="SMODS-associated and fused to various effectors" evidence="3">
    <location>
        <begin position="228"/>
        <end position="406"/>
    </location>
</feature>
<evidence type="ECO:0000259" key="2">
    <source>
        <dbReference type="Pfam" id="PF13391"/>
    </source>
</evidence>
<sequence>MAQTRVSSKAAANAPAAPARVPRSRTHDRTKTVGPKRQSTPDPIKLLVWIRAGGHCELCGRDLTQDPRLRGSFHRWGEVAHVLPAGVRGPRAPADYSEADAKAHTAEPDNLLLACPTCHTLIDEDPELHPEPLLTARHQAHVQRIRWAASHADGQQAVGLVFLSQHFHTANNISERELVPAMLADGLLPVQMTERIVLPPPKSTGRDAAYWEHVQDVVDTALTAARRRGASRQGDPPILAVAGVADMPALMLLGRRLGDRSDRRLFSYSRLTGLQWPGPDDPPPAFNFTPPPPGDAPIALVLSLSATIPTADVLDAVPGARLAVLTVPEPNVGLVRNRGTIDAFRAYLQARTSELEAATPLPLHVFPALPAALAIEYGAVLSMHHRHPHVIYDRGNGNRFVPTLTLT</sequence>
<dbReference type="NCBIfam" id="NF033611">
    <property type="entry name" value="SAVED"/>
    <property type="match status" value="1"/>
</dbReference>
<dbReference type="EMBL" id="JADLZT010000002">
    <property type="protein sequence ID" value="MBF6022979.1"/>
    <property type="molecule type" value="Genomic_DNA"/>
</dbReference>